<sequence>MSKKYVLRYLDTCTSDYFRGYHNDVVQVVVDGATTLQDIKDMMLDVYWSTDHIEDLDDAAYKLAVEELFRSVSNMEELYDYSIEVCPEGEELWEYCYAFFGLDTVEDEENEEDGELHIKWNESKQDYDYIRE</sequence>
<organism evidence="2">
    <name type="scientific">uncultured Caudovirales phage</name>
    <dbReference type="NCBI Taxonomy" id="2100421"/>
    <lineage>
        <taxon>Viruses</taxon>
        <taxon>Duplodnaviria</taxon>
        <taxon>Heunggongvirae</taxon>
        <taxon>Uroviricota</taxon>
        <taxon>Caudoviricetes</taxon>
        <taxon>Peduoviridae</taxon>
        <taxon>Maltschvirus</taxon>
        <taxon>Maltschvirus maltsch</taxon>
    </lineage>
</organism>
<reference evidence="2" key="1">
    <citation type="submission" date="2020-05" db="EMBL/GenBank/DDBJ databases">
        <authorList>
            <person name="Chiriac C."/>
            <person name="Salcher M."/>
            <person name="Ghai R."/>
            <person name="Kavagutti S V."/>
        </authorList>
    </citation>
    <scope>NUCLEOTIDE SEQUENCE</scope>
</reference>
<dbReference type="EMBL" id="LR798364">
    <property type="protein sequence ID" value="CAB5226840.1"/>
    <property type="molecule type" value="Genomic_DNA"/>
</dbReference>
<gene>
    <name evidence="2" type="ORF">UFOVP1516_39</name>
    <name evidence="1" type="ORF">UFOVP887_5</name>
</gene>
<protein>
    <submittedName>
        <fullName evidence="2">Uncharacterized protein</fullName>
    </submittedName>
</protein>
<dbReference type="EMBL" id="LR796837">
    <property type="protein sequence ID" value="CAB4168868.1"/>
    <property type="molecule type" value="Genomic_DNA"/>
</dbReference>
<name>A0A6J7X7E7_9CAUD</name>
<evidence type="ECO:0000313" key="2">
    <source>
        <dbReference type="EMBL" id="CAB5226840.1"/>
    </source>
</evidence>
<accession>A0A6J7X7E7</accession>
<proteinExistence type="predicted"/>
<evidence type="ECO:0000313" key="1">
    <source>
        <dbReference type="EMBL" id="CAB4168868.1"/>
    </source>
</evidence>